<dbReference type="SUPFAM" id="SSF52009">
    <property type="entry name" value="Phosphohistidine domain"/>
    <property type="match status" value="1"/>
</dbReference>
<evidence type="ECO:0000259" key="1">
    <source>
        <dbReference type="Pfam" id="PF00391"/>
    </source>
</evidence>
<accession>A0ABW3C5P4</accession>
<comment type="caution">
    <text evidence="2">The sequence shown here is derived from an EMBL/GenBank/DDBJ whole genome shotgun (WGS) entry which is preliminary data.</text>
</comment>
<dbReference type="Pfam" id="PF00391">
    <property type="entry name" value="PEP-utilizers"/>
    <property type="match status" value="1"/>
</dbReference>
<organism evidence="2 3">
    <name type="scientific">Sphingosinicella xenopeptidilytica</name>
    <dbReference type="NCBI Taxonomy" id="364098"/>
    <lineage>
        <taxon>Bacteria</taxon>
        <taxon>Pseudomonadati</taxon>
        <taxon>Pseudomonadota</taxon>
        <taxon>Alphaproteobacteria</taxon>
        <taxon>Sphingomonadales</taxon>
        <taxon>Sphingosinicellaceae</taxon>
        <taxon>Sphingosinicella</taxon>
    </lineage>
</organism>
<evidence type="ECO:0000313" key="2">
    <source>
        <dbReference type="EMBL" id="MFD0849052.1"/>
    </source>
</evidence>
<sequence length="244" mass="26702">MAVLYTDRDRYGRAPASPLVEAVQNSVRDLVRRRWAESGDDWSDFVFGSSERLVTKADIEAIETRILATGYRFAWSSILSQRDRPEAYTSGDAGDNPDFSFEHPEAVTEAPDAEGRAQRGTGDNVVMRAKNTQGIALYVRTSERVVDLMKNGVPEDSIAIIDDSGGTLTAPILEKFKGVICAGGTVRSHLGILTREYGIPCLMNARISGIRNGDRVEIETSAAARTAESYQSGVEMPARVWKLA</sequence>
<dbReference type="Proteomes" id="UP001597124">
    <property type="component" value="Unassembled WGS sequence"/>
</dbReference>
<name>A0ABW3C5P4_SPHXN</name>
<dbReference type="Gene3D" id="3.50.30.10">
    <property type="entry name" value="Phosphohistidine domain"/>
    <property type="match status" value="1"/>
</dbReference>
<dbReference type="InterPro" id="IPR008279">
    <property type="entry name" value="PEP-util_enz_mobile_dom"/>
</dbReference>
<protein>
    <submittedName>
        <fullName evidence="2">PEP-utilizing enzyme</fullName>
    </submittedName>
</protein>
<proteinExistence type="predicted"/>
<dbReference type="RefSeq" id="WP_381490992.1">
    <property type="nucleotide sequence ID" value="NZ_JBHTIK010000006.1"/>
</dbReference>
<feature type="domain" description="PEP-utilising enzyme mobile" evidence="1">
    <location>
        <begin position="157"/>
        <end position="218"/>
    </location>
</feature>
<dbReference type="InterPro" id="IPR036637">
    <property type="entry name" value="Phosphohistidine_dom_sf"/>
</dbReference>
<reference evidence="3" key="1">
    <citation type="journal article" date="2019" name="Int. J. Syst. Evol. Microbiol.">
        <title>The Global Catalogue of Microorganisms (GCM) 10K type strain sequencing project: providing services to taxonomists for standard genome sequencing and annotation.</title>
        <authorList>
            <consortium name="The Broad Institute Genomics Platform"/>
            <consortium name="The Broad Institute Genome Sequencing Center for Infectious Disease"/>
            <person name="Wu L."/>
            <person name="Ma J."/>
        </authorList>
    </citation>
    <scope>NUCLEOTIDE SEQUENCE [LARGE SCALE GENOMIC DNA]</scope>
    <source>
        <strain evidence="3">CCUG 52537</strain>
    </source>
</reference>
<dbReference type="EMBL" id="JBHTIK010000006">
    <property type="protein sequence ID" value="MFD0849052.1"/>
    <property type="molecule type" value="Genomic_DNA"/>
</dbReference>
<keyword evidence="3" id="KW-1185">Reference proteome</keyword>
<evidence type="ECO:0000313" key="3">
    <source>
        <dbReference type="Proteomes" id="UP001597124"/>
    </source>
</evidence>
<gene>
    <name evidence="2" type="ORF">ACFQ00_12010</name>
</gene>